<proteinExistence type="predicted"/>
<accession>A0A6G6Y3L1</accession>
<evidence type="ECO:0000256" key="1">
    <source>
        <dbReference type="ARBA" id="ARBA00000085"/>
    </source>
</evidence>
<dbReference type="Pfam" id="PF00512">
    <property type="entry name" value="HisKA"/>
    <property type="match status" value="1"/>
</dbReference>
<keyword evidence="6" id="KW-0175">Coiled coil</keyword>
<dbReference type="SMART" id="SM00387">
    <property type="entry name" value="HATPase_c"/>
    <property type="match status" value="1"/>
</dbReference>
<keyword evidence="8" id="KW-0812">Transmembrane</keyword>
<feature type="transmembrane region" description="Helical" evidence="8">
    <location>
        <begin position="482"/>
        <end position="505"/>
    </location>
</feature>
<dbReference type="SUPFAM" id="SSF47384">
    <property type="entry name" value="Homodimeric domain of signal transducing histidine kinase"/>
    <property type="match status" value="1"/>
</dbReference>
<evidence type="ECO:0000256" key="2">
    <source>
        <dbReference type="ARBA" id="ARBA00012438"/>
    </source>
</evidence>
<dbReference type="PROSITE" id="PS50110">
    <property type="entry name" value="RESPONSE_REGULATORY"/>
    <property type="match status" value="1"/>
</dbReference>
<keyword evidence="8" id="KW-0472">Membrane</keyword>
<reference evidence="11 12" key="1">
    <citation type="submission" date="2020-02" db="EMBL/GenBank/DDBJ databases">
        <authorList>
            <person name="Zheng R.K."/>
            <person name="Sun C.M."/>
        </authorList>
    </citation>
    <scope>NUCLEOTIDE SEQUENCE [LARGE SCALE GENOMIC DNA]</scope>
    <source>
        <strain evidence="12">zrk23</strain>
    </source>
</reference>
<dbReference type="Proteomes" id="UP000501568">
    <property type="component" value="Chromosome"/>
</dbReference>
<dbReference type="EMBL" id="CP049109">
    <property type="protein sequence ID" value="QIG79505.1"/>
    <property type="molecule type" value="Genomic_DNA"/>
</dbReference>
<dbReference type="PANTHER" id="PTHR45339:SF1">
    <property type="entry name" value="HYBRID SIGNAL TRANSDUCTION HISTIDINE KINASE J"/>
    <property type="match status" value="1"/>
</dbReference>
<feature type="domain" description="Histidine kinase" evidence="9">
    <location>
        <begin position="539"/>
        <end position="763"/>
    </location>
</feature>
<evidence type="ECO:0000256" key="3">
    <source>
        <dbReference type="ARBA" id="ARBA00022553"/>
    </source>
</evidence>
<dbReference type="SMART" id="SM00388">
    <property type="entry name" value="HisKA"/>
    <property type="match status" value="1"/>
</dbReference>
<dbReference type="SUPFAM" id="SSF52172">
    <property type="entry name" value="CheY-like"/>
    <property type="match status" value="1"/>
</dbReference>
<feature type="region of interest" description="Disordered" evidence="7">
    <location>
        <begin position="1"/>
        <end position="34"/>
    </location>
</feature>
<sequence length="910" mass="99253">MRHGAGLSDQPAARDRRFSPVSRRGCSPRQRSKHPVELPAPRYVLETRLTARFRAVLIRGCHLMRMMRVFLLVRTALMLGSAALMLPLTAPAQPVAAEGNAPRQKPIANPEDRFPEPLKQIFDRILGNMMAAPSQVQADLAEAERLAGAITDPRLRALALAKVKWFAGEASWRTNDADAARPLIAEGLALVESVDGPLKLRGDLLHSRGTLHLQSDEAAQALSDYQSAYRIYQQLGERRSQAIALQSIGALYVAANDDNRAERYYRQAAETYDGDAALSLSLHNRRGNVLLTMERHDEAEVEYRKAIEAARIMKEPLLEARVLGNLARNQAEARRLDAADRTLARALSLIRGTHVEGFRQQLLATEARVAYYRGDYAKARSLILRAFEGVDLEGTSLAFREGHLYAYMIFSKTGEPARALEHLEALQRLTTEAAKAATTTNAALMAARFDYANQELRIANLKADELRRRVEYEQSRARWQRIVFYGLAGATLIVIVLLSVGLFTIRRSRNEVRAANADLEQTNVALEKALAAKTEFLATTSHEIRTPLNGILGMTQVMLSDRRLDDATRDRIGVVHGAGVTMRALVDDILDLAKMETGNLTVEAAPTDLKATLRDVSRMWQEQAAAKGVGFDLDLDAAPEWIVSDAGRLRQIVFNLLSNALKFTESGAVGLCAEKVVPDGGGEDAAVVRIRISDTGIGIPSEKCEEIFESFKQVDAGTTRRFGGTGLGLSICRNLARALGGDVTVSSVEGEGSVFTVELPYIAAQAPESESPGLAERGLLILDRNPIARSTLRTVLEPHVCCVRFAATLDEARELIDSGEVGQMLIDEATLKTEGDNFLEALRSLTSGGVPATLLWAACDAEIQASLKAAGARQVIAKPVRGAALIEALVPEVRCESETDGDSKLVSHAA</sequence>
<comment type="catalytic activity">
    <reaction evidence="1">
        <text>ATP + protein L-histidine = ADP + protein N-phospho-L-histidine.</text>
        <dbReference type="EC" id="2.7.13.3"/>
    </reaction>
</comment>
<feature type="domain" description="Response regulatory" evidence="10">
    <location>
        <begin position="778"/>
        <end position="893"/>
    </location>
</feature>
<dbReference type="InterPro" id="IPR011006">
    <property type="entry name" value="CheY-like_superfamily"/>
</dbReference>
<dbReference type="InterPro" id="IPR003594">
    <property type="entry name" value="HATPase_dom"/>
</dbReference>
<dbReference type="InterPro" id="IPR004358">
    <property type="entry name" value="Sig_transdc_His_kin-like_C"/>
</dbReference>
<keyword evidence="12" id="KW-1185">Reference proteome</keyword>
<keyword evidence="4" id="KW-0902">Two-component regulatory system</keyword>
<dbReference type="KEGG" id="spzr:G5C33_06695"/>
<gene>
    <name evidence="11" type="ORF">G5C33_06695</name>
</gene>
<evidence type="ECO:0000259" key="9">
    <source>
        <dbReference type="PROSITE" id="PS50109"/>
    </source>
</evidence>
<evidence type="ECO:0000256" key="5">
    <source>
        <dbReference type="PROSITE-ProRule" id="PRU00169"/>
    </source>
</evidence>
<evidence type="ECO:0000256" key="6">
    <source>
        <dbReference type="SAM" id="Coils"/>
    </source>
</evidence>
<dbReference type="InterPro" id="IPR011990">
    <property type="entry name" value="TPR-like_helical_dom_sf"/>
</dbReference>
<evidence type="ECO:0000256" key="8">
    <source>
        <dbReference type="SAM" id="Phobius"/>
    </source>
</evidence>
<evidence type="ECO:0000256" key="7">
    <source>
        <dbReference type="SAM" id="MobiDB-lite"/>
    </source>
</evidence>
<feature type="modified residue" description="4-aspartylphosphate" evidence="5">
    <location>
        <position position="827"/>
    </location>
</feature>
<dbReference type="GO" id="GO:0000155">
    <property type="term" value="F:phosphorelay sensor kinase activity"/>
    <property type="evidence" value="ECO:0007669"/>
    <property type="project" value="InterPro"/>
</dbReference>
<dbReference type="Gene3D" id="3.40.50.2300">
    <property type="match status" value="1"/>
</dbReference>
<dbReference type="InterPro" id="IPR005467">
    <property type="entry name" value="His_kinase_dom"/>
</dbReference>
<dbReference type="InterPro" id="IPR036890">
    <property type="entry name" value="HATPase_C_sf"/>
</dbReference>
<dbReference type="SUPFAM" id="SSF55874">
    <property type="entry name" value="ATPase domain of HSP90 chaperone/DNA topoisomerase II/histidine kinase"/>
    <property type="match status" value="1"/>
</dbReference>
<dbReference type="AlphaFoldDB" id="A0A6G6Y3L1"/>
<evidence type="ECO:0000256" key="4">
    <source>
        <dbReference type="ARBA" id="ARBA00023012"/>
    </source>
</evidence>
<feature type="coiled-coil region" evidence="6">
    <location>
        <begin position="505"/>
        <end position="532"/>
    </location>
</feature>
<dbReference type="Pfam" id="PF02518">
    <property type="entry name" value="HATPase_c"/>
    <property type="match status" value="1"/>
</dbReference>
<dbReference type="FunFam" id="3.30.565.10:FF:000010">
    <property type="entry name" value="Sensor histidine kinase RcsC"/>
    <property type="match status" value="1"/>
</dbReference>
<organism evidence="11 12">
    <name type="scientific">Stakelama tenebrarum</name>
    <dbReference type="NCBI Taxonomy" id="2711215"/>
    <lineage>
        <taxon>Bacteria</taxon>
        <taxon>Pseudomonadati</taxon>
        <taxon>Pseudomonadota</taxon>
        <taxon>Alphaproteobacteria</taxon>
        <taxon>Sphingomonadales</taxon>
        <taxon>Sphingomonadaceae</taxon>
        <taxon>Stakelama</taxon>
    </lineage>
</organism>
<dbReference type="InterPro" id="IPR003661">
    <property type="entry name" value="HisK_dim/P_dom"/>
</dbReference>
<dbReference type="SUPFAM" id="SSF48452">
    <property type="entry name" value="TPR-like"/>
    <property type="match status" value="1"/>
</dbReference>
<dbReference type="CDD" id="cd00082">
    <property type="entry name" value="HisKA"/>
    <property type="match status" value="1"/>
</dbReference>
<dbReference type="Gene3D" id="3.30.565.10">
    <property type="entry name" value="Histidine kinase-like ATPase, C-terminal domain"/>
    <property type="match status" value="1"/>
</dbReference>
<dbReference type="SMART" id="SM00028">
    <property type="entry name" value="TPR"/>
    <property type="match status" value="4"/>
</dbReference>
<dbReference type="Pfam" id="PF13424">
    <property type="entry name" value="TPR_12"/>
    <property type="match status" value="1"/>
</dbReference>
<keyword evidence="8" id="KW-1133">Transmembrane helix</keyword>
<evidence type="ECO:0000259" key="10">
    <source>
        <dbReference type="PROSITE" id="PS50110"/>
    </source>
</evidence>
<dbReference type="PRINTS" id="PR00344">
    <property type="entry name" value="BCTRLSENSOR"/>
</dbReference>
<dbReference type="InterPro" id="IPR001789">
    <property type="entry name" value="Sig_transdc_resp-reg_receiver"/>
</dbReference>
<dbReference type="InterPro" id="IPR036097">
    <property type="entry name" value="HisK_dim/P_sf"/>
</dbReference>
<dbReference type="Gene3D" id="1.10.287.130">
    <property type="match status" value="1"/>
</dbReference>
<name>A0A6G6Y3L1_9SPHN</name>
<dbReference type="InterPro" id="IPR019734">
    <property type="entry name" value="TPR_rpt"/>
</dbReference>
<feature type="transmembrane region" description="Helical" evidence="8">
    <location>
        <begin position="69"/>
        <end position="88"/>
    </location>
</feature>
<dbReference type="CDD" id="cd16922">
    <property type="entry name" value="HATPase_EvgS-ArcB-TorS-like"/>
    <property type="match status" value="1"/>
</dbReference>
<keyword evidence="3 5" id="KW-0597">Phosphoprotein</keyword>
<evidence type="ECO:0000313" key="12">
    <source>
        <dbReference type="Proteomes" id="UP000501568"/>
    </source>
</evidence>
<dbReference type="PROSITE" id="PS50109">
    <property type="entry name" value="HIS_KIN"/>
    <property type="match status" value="1"/>
</dbReference>
<dbReference type="Gene3D" id="1.25.40.10">
    <property type="entry name" value="Tetratricopeptide repeat domain"/>
    <property type="match status" value="2"/>
</dbReference>
<dbReference type="PANTHER" id="PTHR45339">
    <property type="entry name" value="HYBRID SIGNAL TRANSDUCTION HISTIDINE KINASE J"/>
    <property type="match status" value="1"/>
</dbReference>
<dbReference type="EC" id="2.7.13.3" evidence="2"/>
<protein>
    <recommendedName>
        <fullName evidence="2">histidine kinase</fullName>
        <ecNumber evidence="2">2.7.13.3</ecNumber>
    </recommendedName>
</protein>
<evidence type="ECO:0000313" key="11">
    <source>
        <dbReference type="EMBL" id="QIG79505.1"/>
    </source>
</evidence>